<dbReference type="Proteomes" id="UP000678393">
    <property type="component" value="Unassembled WGS sequence"/>
</dbReference>
<feature type="compositionally biased region" description="Acidic residues" evidence="1">
    <location>
        <begin position="164"/>
        <end position="182"/>
    </location>
</feature>
<feature type="non-terminal residue" evidence="2">
    <location>
        <position position="1"/>
    </location>
</feature>
<organism evidence="2 3">
    <name type="scientific">Candidula unifasciata</name>
    <dbReference type="NCBI Taxonomy" id="100452"/>
    <lineage>
        <taxon>Eukaryota</taxon>
        <taxon>Metazoa</taxon>
        <taxon>Spiralia</taxon>
        <taxon>Lophotrochozoa</taxon>
        <taxon>Mollusca</taxon>
        <taxon>Gastropoda</taxon>
        <taxon>Heterobranchia</taxon>
        <taxon>Euthyneura</taxon>
        <taxon>Panpulmonata</taxon>
        <taxon>Eupulmonata</taxon>
        <taxon>Stylommatophora</taxon>
        <taxon>Helicina</taxon>
        <taxon>Helicoidea</taxon>
        <taxon>Geomitridae</taxon>
        <taxon>Candidula</taxon>
    </lineage>
</organism>
<feature type="compositionally biased region" description="Basic and acidic residues" evidence="1">
    <location>
        <begin position="292"/>
        <end position="305"/>
    </location>
</feature>
<keyword evidence="3" id="KW-1185">Reference proteome</keyword>
<evidence type="ECO:0000256" key="1">
    <source>
        <dbReference type="SAM" id="MobiDB-lite"/>
    </source>
</evidence>
<dbReference type="EMBL" id="CAJHNH020002869">
    <property type="protein sequence ID" value="CAG5127953.1"/>
    <property type="molecule type" value="Genomic_DNA"/>
</dbReference>
<evidence type="ECO:0000313" key="3">
    <source>
        <dbReference type="Proteomes" id="UP000678393"/>
    </source>
</evidence>
<reference evidence="2" key="1">
    <citation type="submission" date="2021-04" db="EMBL/GenBank/DDBJ databases">
        <authorList>
            <consortium name="Molecular Ecology Group"/>
        </authorList>
    </citation>
    <scope>NUCLEOTIDE SEQUENCE</scope>
</reference>
<feature type="region of interest" description="Disordered" evidence="1">
    <location>
        <begin position="292"/>
        <end position="325"/>
    </location>
</feature>
<comment type="caution">
    <text evidence="2">The sequence shown here is derived from an EMBL/GenBank/DDBJ whole genome shotgun (WGS) entry which is preliminary data.</text>
</comment>
<dbReference type="OrthoDB" id="6163161at2759"/>
<feature type="non-terminal residue" evidence="2">
    <location>
        <position position="357"/>
    </location>
</feature>
<protein>
    <submittedName>
        <fullName evidence="2">Uncharacterized protein</fullName>
    </submittedName>
</protein>
<gene>
    <name evidence="2" type="ORF">CUNI_LOCUS13511</name>
</gene>
<feature type="region of interest" description="Disordered" evidence="1">
    <location>
        <begin position="216"/>
        <end position="250"/>
    </location>
</feature>
<proteinExistence type="predicted"/>
<name>A0A8S3ZER5_9EUPU</name>
<dbReference type="AlphaFoldDB" id="A0A8S3ZER5"/>
<accession>A0A8S3ZER5</accession>
<evidence type="ECO:0000313" key="2">
    <source>
        <dbReference type="EMBL" id="CAG5127953.1"/>
    </source>
</evidence>
<feature type="region of interest" description="Disordered" evidence="1">
    <location>
        <begin position="160"/>
        <end position="190"/>
    </location>
</feature>
<sequence length="357" mass="40464">AYVEGSAAAQDITPLEGSSVDVVKDTIPPAEGVDVDEYEELLPDGTVHYTRRVRSHSFKKVEKDLHIKDRDQGHVEEALLVPEFDKEDVVETFDEPPRVVRETENVEQILEDGSRVQRKVIYSRMVHHTRTHEETFDPAQGRQSEDFEISEVVPGTMSAFVEGSDSDESDYYDDEEEQDEEQVEGRDVRDMEESTQVMDDGTVVTNRLMVANLTRKSRSRSGSIEEIQEHSRIEEECVTPRSRSPVGEISYDLTGKQAVSTSKKTAHVEVTLQQDTEERSWEVVEDEYKRAALDVPKHDQDRDESGDVFSDVGEAHSLSHDTEDELSGLQAWRDVSFSGYPKRQVTRSAHSDDLDTS</sequence>